<proteinExistence type="predicted"/>
<protein>
    <recommendedName>
        <fullName evidence="1">Retroviral polymerase SH3-like domain-containing protein</fullName>
    </recommendedName>
</protein>
<reference evidence="2" key="1">
    <citation type="submission" date="2021-03" db="EMBL/GenBank/DDBJ databases">
        <title>Draft genome sequence of rust myrtle Austropuccinia psidii MF-1, a brazilian biotype.</title>
        <authorList>
            <person name="Quecine M.C."/>
            <person name="Pachon D.M.R."/>
            <person name="Bonatelli M.L."/>
            <person name="Correr F.H."/>
            <person name="Franceschini L.M."/>
            <person name="Leite T.F."/>
            <person name="Margarido G.R.A."/>
            <person name="Almeida C.A."/>
            <person name="Ferrarezi J.A."/>
            <person name="Labate C.A."/>
        </authorList>
    </citation>
    <scope>NUCLEOTIDE SEQUENCE</scope>
    <source>
        <strain evidence="2">MF-1</strain>
    </source>
</reference>
<evidence type="ECO:0000259" key="1">
    <source>
        <dbReference type="Pfam" id="PF25597"/>
    </source>
</evidence>
<evidence type="ECO:0000313" key="2">
    <source>
        <dbReference type="EMBL" id="MBW0473175.1"/>
    </source>
</evidence>
<dbReference type="InterPro" id="IPR057670">
    <property type="entry name" value="SH3_retrovirus"/>
</dbReference>
<sequence length="161" mass="18250">MLHADDTITPYEIVAKKKPSLLSFHVFGARRYVYDHLFQKDLSERSIVGYHLGEAPDSKGWLFWVPNTRKIITGASVKFNEQCFWRKNSAFVPSAMLIQVSNIFDNSMIKNIDGQDKSVDSINVSYDPLNATPIRYKIAIVSAEANDWSMAINSELDSMKA</sequence>
<dbReference type="Proteomes" id="UP000765509">
    <property type="component" value="Unassembled WGS sequence"/>
</dbReference>
<keyword evidence="3" id="KW-1185">Reference proteome</keyword>
<dbReference type="EMBL" id="AVOT02003320">
    <property type="protein sequence ID" value="MBW0473175.1"/>
    <property type="molecule type" value="Genomic_DNA"/>
</dbReference>
<dbReference type="AlphaFoldDB" id="A0A9Q3BYT8"/>
<accession>A0A9Q3BYT8</accession>
<comment type="caution">
    <text evidence="2">The sequence shown here is derived from an EMBL/GenBank/DDBJ whole genome shotgun (WGS) entry which is preliminary data.</text>
</comment>
<name>A0A9Q3BYT8_9BASI</name>
<feature type="domain" description="Retroviral polymerase SH3-like" evidence="1">
    <location>
        <begin position="39"/>
        <end position="89"/>
    </location>
</feature>
<gene>
    <name evidence="2" type="ORF">O181_012890</name>
</gene>
<dbReference type="Pfam" id="PF25597">
    <property type="entry name" value="SH3_retrovirus"/>
    <property type="match status" value="1"/>
</dbReference>
<evidence type="ECO:0000313" key="3">
    <source>
        <dbReference type="Proteomes" id="UP000765509"/>
    </source>
</evidence>
<organism evidence="2 3">
    <name type="scientific">Austropuccinia psidii MF-1</name>
    <dbReference type="NCBI Taxonomy" id="1389203"/>
    <lineage>
        <taxon>Eukaryota</taxon>
        <taxon>Fungi</taxon>
        <taxon>Dikarya</taxon>
        <taxon>Basidiomycota</taxon>
        <taxon>Pucciniomycotina</taxon>
        <taxon>Pucciniomycetes</taxon>
        <taxon>Pucciniales</taxon>
        <taxon>Sphaerophragmiaceae</taxon>
        <taxon>Austropuccinia</taxon>
    </lineage>
</organism>